<dbReference type="PANTHER" id="PTHR25465:SF75">
    <property type="entry name" value="E3 UBIQUITIN_ISG15 LIGASE TRIM25-RELATED"/>
    <property type="match status" value="1"/>
</dbReference>
<dbReference type="Gene3D" id="4.10.830.40">
    <property type="match status" value="1"/>
</dbReference>
<dbReference type="PROSITE" id="PS50089">
    <property type="entry name" value="ZF_RING_2"/>
    <property type="match status" value="1"/>
</dbReference>
<dbReference type="SMART" id="SM00336">
    <property type="entry name" value="BBOX"/>
    <property type="match status" value="1"/>
</dbReference>
<dbReference type="Pfam" id="PF25600">
    <property type="entry name" value="TRIM_CC"/>
    <property type="match status" value="1"/>
</dbReference>
<dbReference type="Proteomes" id="UP000829720">
    <property type="component" value="Unassembled WGS sequence"/>
</dbReference>
<dbReference type="SUPFAM" id="SSF57845">
    <property type="entry name" value="B-box zinc-binding domain"/>
    <property type="match status" value="1"/>
</dbReference>
<organism evidence="9 10">
    <name type="scientific">Albula goreensis</name>
    <dbReference type="NCBI Taxonomy" id="1534307"/>
    <lineage>
        <taxon>Eukaryota</taxon>
        <taxon>Metazoa</taxon>
        <taxon>Chordata</taxon>
        <taxon>Craniata</taxon>
        <taxon>Vertebrata</taxon>
        <taxon>Euteleostomi</taxon>
        <taxon>Actinopterygii</taxon>
        <taxon>Neopterygii</taxon>
        <taxon>Teleostei</taxon>
        <taxon>Albuliformes</taxon>
        <taxon>Albulidae</taxon>
        <taxon>Albula</taxon>
    </lineage>
</organism>
<dbReference type="PANTHER" id="PTHR25465">
    <property type="entry name" value="B-BOX DOMAIN CONTAINING"/>
    <property type="match status" value="1"/>
</dbReference>
<evidence type="ECO:0000313" key="10">
    <source>
        <dbReference type="Proteomes" id="UP000829720"/>
    </source>
</evidence>
<gene>
    <name evidence="9" type="ORF">AGOR_G00032550</name>
</gene>
<feature type="compositionally biased region" description="Polar residues" evidence="6">
    <location>
        <begin position="686"/>
        <end position="696"/>
    </location>
</feature>
<dbReference type="InterPro" id="IPR058030">
    <property type="entry name" value="TRIM8/14/16/25/29/45/65_CC"/>
</dbReference>
<evidence type="ECO:0000313" key="9">
    <source>
        <dbReference type="EMBL" id="KAI1901266.1"/>
    </source>
</evidence>
<keyword evidence="3" id="KW-0862">Zinc</keyword>
<dbReference type="Pfam" id="PF00643">
    <property type="entry name" value="zf-B_box"/>
    <property type="match status" value="1"/>
</dbReference>
<dbReference type="InterPro" id="IPR017907">
    <property type="entry name" value="Znf_RING_CS"/>
</dbReference>
<keyword evidence="10" id="KW-1185">Reference proteome</keyword>
<keyword evidence="5" id="KW-0175">Coiled coil</keyword>
<evidence type="ECO:0000256" key="4">
    <source>
        <dbReference type="PROSITE-ProRule" id="PRU00024"/>
    </source>
</evidence>
<keyword evidence="2 4" id="KW-0863">Zinc-finger</keyword>
<name>A0A8T3DZA1_9TELE</name>
<feature type="region of interest" description="Disordered" evidence="6">
    <location>
        <begin position="370"/>
        <end position="411"/>
    </location>
</feature>
<evidence type="ECO:0008006" key="11">
    <source>
        <dbReference type="Google" id="ProtNLM"/>
    </source>
</evidence>
<comment type="caution">
    <text evidence="9">The sequence shown here is derived from an EMBL/GenBank/DDBJ whole genome shotgun (WGS) entry which is preliminary data.</text>
</comment>
<dbReference type="EMBL" id="JAERUA010000003">
    <property type="protein sequence ID" value="KAI1901266.1"/>
    <property type="molecule type" value="Genomic_DNA"/>
</dbReference>
<feature type="compositionally biased region" description="Basic and acidic residues" evidence="6">
    <location>
        <begin position="392"/>
        <end position="404"/>
    </location>
</feature>
<evidence type="ECO:0000256" key="2">
    <source>
        <dbReference type="ARBA" id="ARBA00022771"/>
    </source>
</evidence>
<dbReference type="GO" id="GO:0008270">
    <property type="term" value="F:zinc ion binding"/>
    <property type="evidence" value="ECO:0007669"/>
    <property type="project" value="UniProtKB-KW"/>
</dbReference>
<reference evidence="9" key="1">
    <citation type="submission" date="2021-01" db="EMBL/GenBank/DDBJ databases">
        <authorList>
            <person name="Zahm M."/>
            <person name="Roques C."/>
            <person name="Cabau C."/>
            <person name="Klopp C."/>
            <person name="Donnadieu C."/>
            <person name="Jouanno E."/>
            <person name="Lampietro C."/>
            <person name="Louis A."/>
            <person name="Herpin A."/>
            <person name="Echchiki A."/>
            <person name="Berthelot C."/>
            <person name="Parey E."/>
            <person name="Roest-Crollius H."/>
            <person name="Braasch I."/>
            <person name="Postlethwait J."/>
            <person name="Bobe J."/>
            <person name="Montfort J."/>
            <person name="Bouchez O."/>
            <person name="Begum T."/>
            <person name="Mejri S."/>
            <person name="Adams A."/>
            <person name="Chen W.-J."/>
            <person name="Guiguen Y."/>
        </authorList>
    </citation>
    <scope>NUCLEOTIDE SEQUENCE</scope>
    <source>
        <tissue evidence="9">Blood</tissue>
    </source>
</reference>
<evidence type="ECO:0000259" key="8">
    <source>
        <dbReference type="PROSITE" id="PS50119"/>
    </source>
</evidence>
<dbReference type="Pfam" id="PF15227">
    <property type="entry name" value="zf-C3HC4_4"/>
    <property type="match status" value="1"/>
</dbReference>
<dbReference type="Gene3D" id="3.30.160.60">
    <property type="entry name" value="Classic Zinc Finger"/>
    <property type="match status" value="1"/>
</dbReference>
<feature type="domain" description="RING-type" evidence="7">
    <location>
        <begin position="15"/>
        <end position="58"/>
    </location>
</feature>
<dbReference type="InterPro" id="IPR051051">
    <property type="entry name" value="E3_ubiq-ligase_TRIM/RNF"/>
</dbReference>
<feature type="domain" description="B box-type" evidence="8">
    <location>
        <begin position="149"/>
        <end position="189"/>
    </location>
</feature>
<evidence type="ECO:0000256" key="3">
    <source>
        <dbReference type="ARBA" id="ARBA00022833"/>
    </source>
</evidence>
<dbReference type="SMART" id="SM00184">
    <property type="entry name" value="RING"/>
    <property type="match status" value="2"/>
</dbReference>
<dbReference type="InterPro" id="IPR000315">
    <property type="entry name" value="Znf_B-box"/>
</dbReference>
<dbReference type="InterPro" id="IPR013083">
    <property type="entry name" value="Znf_RING/FYVE/PHD"/>
</dbReference>
<dbReference type="InterPro" id="IPR001841">
    <property type="entry name" value="Znf_RING"/>
</dbReference>
<proteinExistence type="predicted"/>
<dbReference type="AlphaFoldDB" id="A0A8T3DZA1"/>
<protein>
    <recommendedName>
        <fullName evidence="11">E3 ubiquitin/ISG15 ligase TRIM25-like</fullName>
    </recommendedName>
</protein>
<feature type="coiled-coil region" evidence="5">
    <location>
        <begin position="204"/>
        <end position="299"/>
    </location>
</feature>
<dbReference type="CDD" id="cd19769">
    <property type="entry name" value="Bbox2_TRIM16-like"/>
    <property type="match status" value="1"/>
</dbReference>
<evidence type="ECO:0000256" key="5">
    <source>
        <dbReference type="SAM" id="Coils"/>
    </source>
</evidence>
<keyword evidence="1" id="KW-0479">Metal-binding</keyword>
<feature type="region of interest" description="Disordered" evidence="6">
    <location>
        <begin position="686"/>
        <end position="712"/>
    </location>
</feature>
<dbReference type="SUPFAM" id="SSF57850">
    <property type="entry name" value="RING/U-box"/>
    <property type="match status" value="1"/>
</dbReference>
<dbReference type="OrthoDB" id="6105938at2759"/>
<feature type="region of interest" description="Disordered" evidence="6">
    <location>
        <begin position="640"/>
        <end position="671"/>
    </location>
</feature>
<evidence type="ECO:0000259" key="7">
    <source>
        <dbReference type="PROSITE" id="PS50089"/>
    </source>
</evidence>
<dbReference type="PROSITE" id="PS50119">
    <property type="entry name" value="ZF_BBOX"/>
    <property type="match status" value="1"/>
</dbReference>
<accession>A0A8T3DZA1</accession>
<evidence type="ECO:0000256" key="1">
    <source>
        <dbReference type="ARBA" id="ARBA00022723"/>
    </source>
</evidence>
<dbReference type="PROSITE" id="PS00518">
    <property type="entry name" value="ZF_RING_1"/>
    <property type="match status" value="1"/>
</dbReference>
<sequence>MAAAGDQLDQDQFTCSVCLDLLKDPVTIPCGHSYCMDCIKGYWDQDDHTGVYSCPQCRQTFTPRPVLGRNTILADMVEKLKKTGLQAAHPAHCHAGPGDVACDVCTGRKCKAVKSCLVCLASYCETHLQPHYESPAFKKHKLVQATGNLQEKICSDHGKLLEFYCRTDQQCVCYLCMMNEHSDHTIISAAAEWTEKQKQLGVTQRKSQQRIQEREKELQDLRQAVQSLMRSAQAAVEDSERIFTELIRSIERRCSEVKELIRDQEKAAVSDAEGLLEQLEQEIAELRRRDAELEQLSHTEDHIHFLQSCESLCDPPGCRDLPSITADPHVSFGFVRKSVSELKQRLENVCKWELDKICQTVKLVNILKSPGSRPVASVGTDRSGQQLLTDGGEERERQISEHQGQKPQLPVRGTGHMTRAEFLQYSSLLSLLSVLVFPFLFLASCSGMDWLHCNFCFRSEGLSFAVSSCGHISCESCINPNQCNICGASCTYIPICDKMKPQEQVYFKDPLSLIQSRLEHIAQIAAFQRRQKDRATAFFKHKALELEARLKEVMEQSYREMTDLRRQNAELKKPLSQRRVSPGNFHSNSSYRLSRPVAVTPPVTPRLRICTGSHPGSGEPVERFRDGHSRVLMTPGSAFSVSSLSSLHDPTPRTPTEHLGTPHRPDPATPNFFHFGSVFTLQSPTPWGNQFSGLQSERSKVKGEGGAAQAPH</sequence>
<evidence type="ECO:0000256" key="6">
    <source>
        <dbReference type="SAM" id="MobiDB-lite"/>
    </source>
</evidence>
<dbReference type="Gene3D" id="3.30.40.10">
    <property type="entry name" value="Zinc/RING finger domain, C3HC4 (zinc finger)"/>
    <property type="match status" value="1"/>
</dbReference>